<gene>
    <name evidence="2" type="ORF">BHQ21_09140</name>
</gene>
<reference evidence="3" key="1">
    <citation type="submission" date="2016-09" db="EMBL/GenBank/DDBJ databases">
        <authorList>
            <person name="Greninger A.L."/>
            <person name="Jerome K.R."/>
            <person name="Mcnair B."/>
            <person name="Wallis C."/>
            <person name="Fang F."/>
        </authorList>
    </citation>
    <scope>NUCLEOTIDE SEQUENCE [LARGE SCALE GENOMIC DNA]</scope>
    <source>
        <strain evidence="3">BC1_M4</strain>
    </source>
</reference>
<name>A0A1E3SYK6_9MYCO</name>
<dbReference type="STRING" id="243061.AWC25_17605"/>
<evidence type="ECO:0000313" key="3">
    <source>
        <dbReference type="Proteomes" id="UP000094224"/>
    </source>
</evidence>
<feature type="domain" description="CHAT" evidence="1">
    <location>
        <begin position="102"/>
        <end position="445"/>
    </location>
</feature>
<dbReference type="Pfam" id="PF12770">
    <property type="entry name" value="CHAT"/>
    <property type="match status" value="1"/>
</dbReference>
<comment type="caution">
    <text evidence="2">The sequence shown here is derived from an EMBL/GenBank/DDBJ whole genome shotgun (WGS) entry which is preliminary data.</text>
</comment>
<evidence type="ECO:0000259" key="1">
    <source>
        <dbReference type="Pfam" id="PF12770"/>
    </source>
</evidence>
<dbReference type="InterPro" id="IPR024983">
    <property type="entry name" value="CHAT_dom"/>
</dbReference>
<dbReference type="AlphaFoldDB" id="A0A1E3SYK6"/>
<protein>
    <submittedName>
        <fullName evidence="2">CHAT domain-containing protein</fullName>
    </submittedName>
</protein>
<accession>A0A1E3SYK6</accession>
<evidence type="ECO:0000313" key="2">
    <source>
        <dbReference type="EMBL" id="ODR07222.1"/>
    </source>
</evidence>
<sequence length="453" mass="48874">MTQRDRPTLVLRYADVGIATYASLRVVGQPSRTVNWVIEDPILLAALAELDNAIPEPDGPESRRAAIERALATGPFAAPDSELTVAYILGVLLIGMAGWQLLAEFTASPRAALFVSPSARLARVPWGLLAVPKSGPSKEELVRARHEAITASGRVAARIPWQLADIGEHTDGQRLVELVDVLMAVPANIVHAPRTPDSWHARKDGPPLLVLDPRVPGQRPDSALGSVLGRPSSETVVAQHFCALRVRRSVLPRVDEVIELFRRPDADRAWLAEQLRQEPSRLFYVGHASSADTHPDHRAQADRAALHLACRAAAPGDADAIGDHRPLTASDLMALRLTIPPRVALLACGSGGDYRFDEATGLVAAMILSGAQLVTATLWSLPTTAAYRQFTAAQGDPMADAVVAVDRAHEEAEAGSAINRWQREQLRRWRGGDVAASPLYWAALITFAVDGVR</sequence>
<dbReference type="OrthoDB" id="3723950at2"/>
<keyword evidence="3" id="KW-1185">Reference proteome</keyword>
<organism evidence="2 3">
    <name type="scientific">Mycobacterium sherrisii</name>
    <dbReference type="NCBI Taxonomy" id="243061"/>
    <lineage>
        <taxon>Bacteria</taxon>
        <taxon>Bacillati</taxon>
        <taxon>Actinomycetota</taxon>
        <taxon>Actinomycetes</taxon>
        <taxon>Mycobacteriales</taxon>
        <taxon>Mycobacteriaceae</taxon>
        <taxon>Mycobacterium</taxon>
        <taxon>Mycobacterium simiae complex</taxon>
    </lineage>
</organism>
<proteinExistence type="predicted"/>
<dbReference type="EMBL" id="MIHC01000013">
    <property type="protein sequence ID" value="ODR07222.1"/>
    <property type="molecule type" value="Genomic_DNA"/>
</dbReference>
<dbReference type="Proteomes" id="UP000094224">
    <property type="component" value="Unassembled WGS sequence"/>
</dbReference>
<dbReference type="RefSeq" id="WP_069399988.1">
    <property type="nucleotide sequence ID" value="NZ_JACKTB010000087.1"/>
</dbReference>